<accession>A0AAD3Y5J9</accession>
<name>A0AAD3Y5J9_NEPGR</name>
<reference evidence="2" key="1">
    <citation type="submission" date="2023-05" db="EMBL/GenBank/DDBJ databases">
        <title>Nepenthes gracilis genome sequencing.</title>
        <authorList>
            <person name="Fukushima K."/>
        </authorList>
    </citation>
    <scope>NUCLEOTIDE SEQUENCE</scope>
    <source>
        <strain evidence="2">SING2019-196</strain>
    </source>
</reference>
<dbReference type="InterPro" id="IPR033249">
    <property type="entry name" value="CLE_plant"/>
</dbReference>
<gene>
    <name evidence="2" type="ORF">Nepgr_030163</name>
</gene>
<dbReference type="EMBL" id="BSYO01000034">
    <property type="protein sequence ID" value="GMH28320.1"/>
    <property type="molecule type" value="Genomic_DNA"/>
</dbReference>
<protein>
    <submittedName>
        <fullName evidence="2">Uncharacterized protein</fullName>
    </submittedName>
</protein>
<organism evidence="2 3">
    <name type="scientific">Nepenthes gracilis</name>
    <name type="common">Slender pitcher plant</name>
    <dbReference type="NCBI Taxonomy" id="150966"/>
    <lineage>
        <taxon>Eukaryota</taxon>
        <taxon>Viridiplantae</taxon>
        <taxon>Streptophyta</taxon>
        <taxon>Embryophyta</taxon>
        <taxon>Tracheophyta</taxon>
        <taxon>Spermatophyta</taxon>
        <taxon>Magnoliopsida</taxon>
        <taxon>eudicotyledons</taxon>
        <taxon>Gunneridae</taxon>
        <taxon>Pentapetalae</taxon>
        <taxon>Caryophyllales</taxon>
        <taxon>Nepenthaceae</taxon>
        <taxon>Nepenthes</taxon>
    </lineage>
</organism>
<dbReference type="PANTHER" id="PTHR34545">
    <property type="entry name" value="CLAVATA3/ESR (CLE)-RELATED PROTEIN 22"/>
    <property type="match status" value="1"/>
</dbReference>
<dbReference type="AlphaFoldDB" id="A0AAD3Y5J9"/>
<dbReference type="Proteomes" id="UP001279734">
    <property type="component" value="Unassembled WGS sequence"/>
</dbReference>
<evidence type="ECO:0000313" key="3">
    <source>
        <dbReference type="Proteomes" id="UP001279734"/>
    </source>
</evidence>
<feature type="compositionally biased region" description="Basic and acidic residues" evidence="1">
    <location>
        <begin position="63"/>
        <end position="79"/>
    </location>
</feature>
<dbReference type="PANTHER" id="PTHR34545:SF8">
    <property type="entry name" value="CLAVATA3_ESR (CLE)-RELATED PROTEIN 21"/>
    <property type="match status" value="1"/>
</dbReference>
<keyword evidence="3" id="KW-1185">Reference proteome</keyword>
<evidence type="ECO:0000256" key="1">
    <source>
        <dbReference type="SAM" id="MobiDB-lite"/>
    </source>
</evidence>
<proteinExistence type="predicted"/>
<feature type="region of interest" description="Disordered" evidence="1">
    <location>
        <begin position="57"/>
        <end position="91"/>
    </location>
</feature>
<dbReference type="GO" id="GO:0048731">
    <property type="term" value="P:system development"/>
    <property type="evidence" value="ECO:0007669"/>
    <property type="project" value="InterPro"/>
</dbReference>
<evidence type="ECO:0000313" key="2">
    <source>
        <dbReference type="EMBL" id="GMH28320.1"/>
    </source>
</evidence>
<comment type="caution">
    <text evidence="2">The sequence shown here is derived from an EMBL/GenBank/DDBJ whole genome shotgun (WGS) entry which is preliminary data.</text>
</comment>
<sequence length="91" mass="10219">MVLLSKQQVACLSLLILMMIFPLKTSFLADVHGRFNRLRSGSSSSSSSTELRHVKSHGFFKGNAEKNGGDHEIFDEEKRKIHTGPNPLHNR</sequence>